<dbReference type="GO" id="GO:0009611">
    <property type="term" value="P:response to wounding"/>
    <property type="evidence" value="ECO:0000318"/>
    <property type="project" value="GO_Central"/>
</dbReference>
<dbReference type="STRING" id="3983.A0A2C9UHH7"/>
<organism evidence="4 5">
    <name type="scientific">Manihot esculenta</name>
    <name type="common">Cassava</name>
    <name type="synonym">Jatropha manihot</name>
    <dbReference type="NCBI Taxonomy" id="3983"/>
    <lineage>
        <taxon>Eukaryota</taxon>
        <taxon>Viridiplantae</taxon>
        <taxon>Streptophyta</taxon>
        <taxon>Embryophyta</taxon>
        <taxon>Tracheophyta</taxon>
        <taxon>Spermatophyta</taxon>
        <taxon>Magnoliopsida</taxon>
        <taxon>eudicotyledons</taxon>
        <taxon>Gunneridae</taxon>
        <taxon>Pentapetalae</taxon>
        <taxon>rosids</taxon>
        <taxon>fabids</taxon>
        <taxon>Malpighiales</taxon>
        <taxon>Euphorbiaceae</taxon>
        <taxon>Crotonoideae</taxon>
        <taxon>Manihoteae</taxon>
        <taxon>Manihot</taxon>
    </lineage>
</organism>
<dbReference type="PANTHER" id="PTHR33077:SF90">
    <property type="entry name" value="PROTEIN TIFY 7"/>
    <property type="match status" value="1"/>
</dbReference>
<dbReference type="InterPro" id="IPR010399">
    <property type="entry name" value="Tify_dom"/>
</dbReference>
<dbReference type="Pfam" id="PF06200">
    <property type="entry name" value="tify"/>
    <property type="match status" value="1"/>
</dbReference>
<name>A0A2C9UHH7_MANES</name>
<accession>A0A2C9UHH7</accession>
<comment type="similarity">
    <text evidence="1 2">Belongs to the TIFY/JAZ family.</text>
</comment>
<comment type="subcellular location">
    <subcellularLocation>
        <location evidence="2">Nucleus</location>
    </subcellularLocation>
</comment>
<comment type="domain">
    <text evidence="2">The jas domain is required for interaction with COI1.</text>
</comment>
<evidence type="ECO:0000313" key="5">
    <source>
        <dbReference type="Proteomes" id="UP000091857"/>
    </source>
</evidence>
<protein>
    <recommendedName>
        <fullName evidence="2">Protein TIFY</fullName>
    </recommendedName>
    <alternativeName>
        <fullName evidence="2">Jasmonate ZIM domain-containing protein</fullName>
    </alternativeName>
</protein>
<evidence type="ECO:0000256" key="2">
    <source>
        <dbReference type="RuleBase" id="RU369065"/>
    </source>
</evidence>
<dbReference type="OMA" id="CHACRIP"/>
<keyword evidence="5" id="KW-1185">Reference proteome</keyword>
<proteinExistence type="inferred from homology"/>
<dbReference type="PANTHER" id="PTHR33077">
    <property type="entry name" value="PROTEIN TIFY 4A-RELATED-RELATED"/>
    <property type="match status" value="1"/>
</dbReference>
<dbReference type="Gramene" id="Manes.15G133000.1.v8.1">
    <property type="protein sequence ID" value="Manes.15G133000.1.v8.1.CDS"/>
    <property type="gene ID" value="Manes.15G133000.v8.1"/>
</dbReference>
<comment type="caution">
    <text evidence="4">The sequence shown here is derived from an EMBL/GenBank/DDBJ whole genome shotgun (WGS) entry which is preliminary data.</text>
</comment>
<dbReference type="SMART" id="SM00979">
    <property type="entry name" value="TIFY"/>
    <property type="match status" value="1"/>
</dbReference>
<dbReference type="GO" id="GO:2000022">
    <property type="term" value="P:regulation of jasmonic acid mediated signaling pathway"/>
    <property type="evidence" value="ECO:0000318"/>
    <property type="project" value="GO_Central"/>
</dbReference>
<dbReference type="Proteomes" id="UP000091857">
    <property type="component" value="Chromosome 15"/>
</dbReference>
<evidence type="ECO:0000259" key="3">
    <source>
        <dbReference type="PROSITE" id="PS51320"/>
    </source>
</evidence>
<keyword evidence="2" id="KW-1184">Jasmonic acid signaling pathway</keyword>
<dbReference type="Gramene" id="Manes.15G133000.5.v8.1">
    <property type="protein sequence ID" value="Manes.15G133000.5.v8.1.CDS"/>
    <property type="gene ID" value="Manes.15G133000.v8.1"/>
</dbReference>
<feature type="domain" description="Tify" evidence="3">
    <location>
        <begin position="197"/>
        <end position="232"/>
    </location>
</feature>
<reference evidence="5" key="1">
    <citation type="journal article" date="2016" name="Nat. Biotechnol.">
        <title>Sequencing wild and cultivated cassava and related species reveals extensive interspecific hybridization and genetic diversity.</title>
        <authorList>
            <person name="Bredeson J.V."/>
            <person name="Lyons J.B."/>
            <person name="Prochnik S.E."/>
            <person name="Wu G.A."/>
            <person name="Ha C.M."/>
            <person name="Edsinger-Gonzales E."/>
            <person name="Grimwood J."/>
            <person name="Schmutz J."/>
            <person name="Rabbi I.Y."/>
            <person name="Egesi C."/>
            <person name="Nauluvula P."/>
            <person name="Lebot V."/>
            <person name="Ndunguru J."/>
            <person name="Mkamilo G."/>
            <person name="Bart R.S."/>
            <person name="Setter T.L."/>
            <person name="Gleadow R.M."/>
            <person name="Kulakow P."/>
            <person name="Ferguson M.E."/>
            <person name="Rounsley S."/>
            <person name="Rokhsar D.S."/>
        </authorList>
    </citation>
    <scope>NUCLEOTIDE SEQUENCE [LARGE SCALE GENOMIC DNA]</scope>
    <source>
        <strain evidence="5">cv. AM560-2</strain>
    </source>
</reference>
<dbReference type="AlphaFoldDB" id="A0A2C9UHH7"/>
<evidence type="ECO:0000256" key="1">
    <source>
        <dbReference type="ARBA" id="ARBA00008614"/>
    </source>
</evidence>
<evidence type="ECO:0000313" key="4">
    <source>
        <dbReference type="EMBL" id="OAY29284.1"/>
    </source>
</evidence>
<dbReference type="OrthoDB" id="1939212at2759"/>
<dbReference type="GO" id="GO:0031347">
    <property type="term" value="P:regulation of defense response"/>
    <property type="evidence" value="ECO:0000318"/>
    <property type="project" value="GO_Central"/>
</dbReference>
<dbReference type="InterPro" id="IPR040390">
    <property type="entry name" value="TIFY/JAZ"/>
</dbReference>
<dbReference type="Pfam" id="PF09425">
    <property type="entry name" value="Jas_motif"/>
    <property type="match status" value="1"/>
</dbReference>
<dbReference type="PROSITE" id="PS51320">
    <property type="entry name" value="TIFY"/>
    <property type="match status" value="1"/>
</dbReference>
<sequence length="408" mass="43622">MERDFMGLNLKEPLPLVKEEVNSDGYKEIGFNKGSGIHWPFSNKVSALPHLNSFKASQEDKAKRLVSDSSLSPGFLSISTADAFDSKQKQFMAETQKSFNHDRQSGSHFTLTAYPVQHGVHSMHHPHDMKMFPFSNYASSISMSNPFFKNYQATSGQNIAGATLNPQLLGGIPVVSPQTNLPTVGFVTGMTESCVKASRSPPQMTIFYAGTVNVYDDVSPEKVQAIMFLAGNGSSISSNMAQSNIQVQTPSSKPIATDVSPVNLSVTIPPCSRLSSPVSFSSQTGAQSGSGSTSTEEIMAAKNTGVATTPVSKLETPKISSAMGTVTATSMMPSAVPQARKASLARFLEKRKERMMISAPYNLGKKSAESAIQNPVMVSSATSAVGTCYLPASKEGNDNKQVRGNHCN</sequence>
<keyword evidence="2" id="KW-0539">Nucleus</keyword>
<dbReference type="InterPro" id="IPR018467">
    <property type="entry name" value="CCT_CS"/>
</dbReference>
<dbReference type="EMBL" id="CM004401">
    <property type="protein sequence ID" value="OAY29284.1"/>
    <property type="molecule type" value="Genomic_DNA"/>
</dbReference>
<comment type="function">
    <text evidence="2">Repressor of jasmonate responses.</text>
</comment>
<dbReference type="GO" id="GO:0005634">
    <property type="term" value="C:nucleus"/>
    <property type="evidence" value="ECO:0000318"/>
    <property type="project" value="GO_Central"/>
</dbReference>
<gene>
    <name evidence="4" type="ORF">MANES_15G133000v8</name>
</gene>